<name>A0A4P8ECR7_9RHOB</name>
<sequence length="876" mass="97353">MEQTHIKYIAIQGAAGKGAAYIGALQALETLGILAFDTNEKASRNFSQLKGIAGTSAGSITAVMLSLGYTAAETNEMVIEDPLFALAFGEKPQAERYRAVHGAGDDASLEVGFLSGRKLRKSFNDRTVSRQDLLQDPYTISSRILKSFSTKSPELKDLRSLVHKHQKDIIGNAWGILGGAIGSGVLKSLPDPVVLGNIADALYDDLYSEYNEYRSLVKTLESWGKKQDGSTHALGEFAGFLVMLPILSQFTDFIDGLFKSWKDARDTGDLSGGKTLGVAAVTMACLLVVSYLLTQFFNHMEDDDNDRCSPENQIKRQMRASWELKKTLIRVIWQSNVPNVPIITPLFRNIMKLDELSPTKPVKTFNKSRELVTAQGKLLKELAGIIDEILTWSPDALAARVGKEIPMFVGALVKPVQIMMSEGGLFDGARVRYIIARLIYEKVRVHPHYHGTNKHKFSRRGEPLTSALQNETVQAFGPDENVKRLTPKNRKNIQDKVNTAEKELIRLEALPEADPQALAELNAELAALLGEMTREPKSTPYPASARGRLDALHTLLDIESIRDHFDIIQTEYSFERHKALFPHHLVLSAANISIGEGCYFNASLTPDFPIVDALGMSMSIPGIWRPVAVKYRPANGAGRQLPNEQGQDKNFYDRNYFGWFVDGGVFENLPLFAFNGYQTPKGREIDPHLQTPLEATIQNLDGFPEGQILGISNSGSKCVVVDDGDGPKPALKSGKVRQQDAMRLPNPQGHFKTNKISFGAVLGSTFEGIFGDAFKLRGYEAEPYQSHILPVDYGFMGALEFAANIQELYAVETLNYKMTMAHFGAPSSDLPKVFHALFDKDQIHIDRQRLRQEMKFKGFRQNFKQKDKGRIGKFYL</sequence>
<dbReference type="PROSITE" id="PS51635">
    <property type="entry name" value="PNPLA"/>
    <property type="match status" value="1"/>
</dbReference>
<accession>A0A4P8ECR7</accession>
<dbReference type="SUPFAM" id="SSF52151">
    <property type="entry name" value="FabD/lysophospholipase-like"/>
    <property type="match status" value="2"/>
</dbReference>
<dbReference type="EMBL" id="CP039964">
    <property type="protein sequence ID" value="QCO54680.1"/>
    <property type="molecule type" value="Genomic_DNA"/>
</dbReference>
<feature type="short sequence motif" description="GXSXG" evidence="2">
    <location>
        <begin position="54"/>
        <end position="58"/>
    </location>
</feature>
<evidence type="ECO:0000259" key="3">
    <source>
        <dbReference type="PROSITE" id="PS51635"/>
    </source>
</evidence>
<dbReference type="KEGG" id="pseb:EOK75_02015"/>
<dbReference type="InterPro" id="IPR052580">
    <property type="entry name" value="Lipid_Hydrolase"/>
</dbReference>
<gene>
    <name evidence="4" type="ORF">EOK75_02015</name>
</gene>
<evidence type="ECO:0000256" key="2">
    <source>
        <dbReference type="PROSITE-ProRule" id="PRU01161"/>
    </source>
</evidence>
<proteinExistence type="predicted"/>
<feature type="domain" description="PNPLA" evidence="3">
    <location>
        <begin position="9"/>
        <end position="675"/>
    </location>
</feature>
<dbReference type="InterPro" id="IPR016035">
    <property type="entry name" value="Acyl_Trfase/lysoPLipase"/>
</dbReference>
<dbReference type="GO" id="GO:0016042">
    <property type="term" value="P:lipid catabolic process"/>
    <property type="evidence" value="ECO:0007669"/>
    <property type="project" value="UniProtKB-UniRule"/>
</dbReference>
<dbReference type="GO" id="GO:0016787">
    <property type="term" value="F:hydrolase activity"/>
    <property type="evidence" value="ECO:0007669"/>
    <property type="project" value="UniProtKB-UniRule"/>
</dbReference>
<dbReference type="PANTHER" id="PTHR46394">
    <property type="entry name" value="ANNEXIN"/>
    <property type="match status" value="1"/>
</dbReference>
<keyword evidence="2" id="KW-0378">Hydrolase</keyword>
<keyword evidence="1 2" id="KW-0443">Lipid metabolism</keyword>
<dbReference type="AlphaFoldDB" id="A0A4P8ECR7"/>
<feature type="active site" description="Nucleophile" evidence="2">
    <location>
        <position position="56"/>
    </location>
</feature>
<dbReference type="Pfam" id="PF01734">
    <property type="entry name" value="Patatin"/>
    <property type="match status" value="2"/>
</dbReference>
<reference evidence="4 5" key="1">
    <citation type="submission" date="2019-05" db="EMBL/GenBank/DDBJ databases">
        <title>Pseudorhodobacter turbinis sp. nov., isolated from the gut of the Korean turban shell.</title>
        <authorList>
            <person name="Jeong Y.-S."/>
            <person name="Kang W.-R."/>
            <person name="Bae J.-W."/>
        </authorList>
    </citation>
    <scope>NUCLEOTIDE SEQUENCE [LARGE SCALE GENOMIC DNA]</scope>
    <source>
        <strain evidence="4 5">S12M18</strain>
    </source>
</reference>
<keyword evidence="5" id="KW-1185">Reference proteome</keyword>
<dbReference type="OrthoDB" id="9770965at2"/>
<protein>
    <recommendedName>
        <fullName evidence="3">PNPLA domain-containing protein</fullName>
    </recommendedName>
</protein>
<evidence type="ECO:0000313" key="4">
    <source>
        <dbReference type="EMBL" id="QCO54680.1"/>
    </source>
</evidence>
<keyword evidence="2" id="KW-0442">Lipid degradation</keyword>
<dbReference type="RefSeq" id="WP_137192351.1">
    <property type="nucleotide sequence ID" value="NZ_CP039964.1"/>
</dbReference>
<dbReference type="Proteomes" id="UP000298631">
    <property type="component" value="Chromosome"/>
</dbReference>
<dbReference type="Gene3D" id="3.40.1090.10">
    <property type="entry name" value="Cytosolic phospholipase A2 catalytic domain"/>
    <property type="match status" value="2"/>
</dbReference>
<evidence type="ECO:0000256" key="1">
    <source>
        <dbReference type="ARBA" id="ARBA00023098"/>
    </source>
</evidence>
<dbReference type="PANTHER" id="PTHR46394:SF1">
    <property type="entry name" value="PNPLA DOMAIN-CONTAINING PROTEIN"/>
    <property type="match status" value="1"/>
</dbReference>
<feature type="short sequence motif" description="DGA/G" evidence="2">
    <location>
        <begin position="662"/>
        <end position="664"/>
    </location>
</feature>
<organism evidence="4 5">
    <name type="scientific">Pseudorhodobacter turbinis</name>
    <dbReference type="NCBI Taxonomy" id="2500533"/>
    <lineage>
        <taxon>Bacteria</taxon>
        <taxon>Pseudomonadati</taxon>
        <taxon>Pseudomonadota</taxon>
        <taxon>Alphaproteobacteria</taxon>
        <taxon>Rhodobacterales</taxon>
        <taxon>Paracoccaceae</taxon>
        <taxon>Pseudorhodobacter</taxon>
    </lineage>
</organism>
<comment type="caution">
    <text evidence="2">Lacks conserved residue(s) required for the propagation of feature annotation.</text>
</comment>
<evidence type="ECO:0000313" key="5">
    <source>
        <dbReference type="Proteomes" id="UP000298631"/>
    </source>
</evidence>
<feature type="active site" description="Proton acceptor" evidence="2">
    <location>
        <position position="662"/>
    </location>
</feature>
<dbReference type="InterPro" id="IPR002641">
    <property type="entry name" value="PNPLA_dom"/>
</dbReference>